<name>A0A1I3YNA6_9GAMM</name>
<comment type="similarity">
    <text evidence="2">Belongs to the NAD(P)-dependent epimerase/dehydratase family.</text>
</comment>
<dbReference type="AlphaFoldDB" id="A0A1I3YNA6"/>
<keyword evidence="5" id="KW-1185">Reference proteome</keyword>
<dbReference type="Pfam" id="PF01370">
    <property type="entry name" value="Epimerase"/>
    <property type="match status" value="1"/>
</dbReference>
<evidence type="ECO:0000313" key="5">
    <source>
        <dbReference type="Proteomes" id="UP000198924"/>
    </source>
</evidence>
<evidence type="ECO:0000256" key="1">
    <source>
        <dbReference type="ARBA" id="ARBA00005125"/>
    </source>
</evidence>
<evidence type="ECO:0000259" key="3">
    <source>
        <dbReference type="Pfam" id="PF01370"/>
    </source>
</evidence>
<dbReference type="InterPro" id="IPR001509">
    <property type="entry name" value="Epimerase_deHydtase"/>
</dbReference>
<evidence type="ECO:0000256" key="2">
    <source>
        <dbReference type="ARBA" id="ARBA00007637"/>
    </source>
</evidence>
<dbReference type="InterPro" id="IPR036291">
    <property type="entry name" value="NAD(P)-bd_dom_sf"/>
</dbReference>
<evidence type="ECO:0000313" key="4">
    <source>
        <dbReference type="EMBL" id="SFK33334.1"/>
    </source>
</evidence>
<dbReference type="OrthoDB" id="9801056at2"/>
<comment type="pathway">
    <text evidence="1">Bacterial outer membrane biogenesis; LPS O-antigen biosynthesis.</text>
</comment>
<proteinExistence type="inferred from homology"/>
<reference evidence="5" key="1">
    <citation type="submission" date="2016-10" db="EMBL/GenBank/DDBJ databases">
        <authorList>
            <person name="Varghese N."/>
            <person name="Submissions S."/>
        </authorList>
    </citation>
    <scope>NUCLEOTIDE SEQUENCE [LARGE SCALE GENOMIC DNA]</scope>
    <source>
        <strain evidence="5">DSM 11578</strain>
    </source>
</reference>
<dbReference type="Gene3D" id="3.40.50.720">
    <property type="entry name" value="NAD(P)-binding Rossmann-like Domain"/>
    <property type="match status" value="1"/>
</dbReference>
<dbReference type="PANTHER" id="PTHR43000">
    <property type="entry name" value="DTDP-D-GLUCOSE 4,6-DEHYDRATASE-RELATED"/>
    <property type="match status" value="1"/>
</dbReference>
<feature type="domain" description="NAD-dependent epimerase/dehydratase" evidence="3">
    <location>
        <begin position="3"/>
        <end position="232"/>
    </location>
</feature>
<organism evidence="4 5">
    <name type="scientific">Methylophaga sulfidovorans</name>
    <dbReference type="NCBI Taxonomy" id="45496"/>
    <lineage>
        <taxon>Bacteria</taxon>
        <taxon>Pseudomonadati</taxon>
        <taxon>Pseudomonadota</taxon>
        <taxon>Gammaproteobacteria</taxon>
        <taxon>Thiotrichales</taxon>
        <taxon>Piscirickettsiaceae</taxon>
        <taxon>Methylophaga</taxon>
    </lineage>
</organism>
<sequence>MRILITGANGFIGQNVLASWSKEKEVELVALQRTASDKSIPEIEYWLYPEINSETISSLDLSSIDVIIHALAAIDIPNKNEDKARAVYQKVNVELTRVLASRAAIVGVKHFIFISSIKVNGEETSDTLKPFCETDIPLPEDEYAHSKLAAENHLKTICHASNMAYTIIRPPLVYGPGVKGNFEKLIKLVGKGVPLPFAKMKNWRSVLAIDNLTDFIWTCIEKPKAKNETFLIADKDDVSTTGLLIAISEAYKKSLRLFYIPKTPLRWLLVCIGKNNIYRKLYSCLIVRKDKAKVLLGWEPISDLPSQLRKMVEREK</sequence>
<dbReference type="EMBL" id="FOSH01000008">
    <property type="protein sequence ID" value="SFK33334.1"/>
    <property type="molecule type" value="Genomic_DNA"/>
</dbReference>
<protein>
    <submittedName>
        <fullName evidence="4">Nucleoside-diphosphate-sugar epimerase</fullName>
    </submittedName>
</protein>
<gene>
    <name evidence="4" type="ORF">SAMN04488079_108147</name>
</gene>
<dbReference type="RefSeq" id="WP_091713562.1">
    <property type="nucleotide sequence ID" value="NZ_FOSH01000008.1"/>
</dbReference>
<dbReference type="STRING" id="45496.SAMN04488079_108147"/>
<dbReference type="Proteomes" id="UP000198924">
    <property type="component" value="Unassembled WGS sequence"/>
</dbReference>
<dbReference type="SUPFAM" id="SSF51735">
    <property type="entry name" value="NAD(P)-binding Rossmann-fold domains"/>
    <property type="match status" value="1"/>
</dbReference>
<accession>A0A1I3YNA6</accession>